<proteinExistence type="predicted"/>
<organism evidence="2">
    <name type="scientific">marine metagenome</name>
    <dbReference type="NCBI Taxonomy" id="408172"/>
    <lineage>
        <taxon>unclassified sequences</taxon>
        <taxon>metagenomes</taxon>
        <taxon>ecological metagenomes</taxon>
    </lineage>
</organism>
<reference evidence="2" key="1">
    <citation type="submission" date="2018-05" db="EMBL/GenBank/DDBJ databases">
        <authorList>
            <person name="Lanie J.A."/>
            <person name="Ng W.-L."/>
            <person name="Kazmierczak K.M."/>
            <person name="Andrzejewski T.M."/>
            <person name="Davidsen T.M."/>
            <person name="Wayne K.J."/>
            <person name="Tettelin H."/>
            <person name="Glass J.I."/>
            <person name="Rusch D."/>
            <person name="Podicherti R."/>
            <person name="Tsui H.-C.T."/>
            <person name="Winkler M.E."/>
        </authorList>
    </citation>
    <scope>NUCLEOTIDE SEQUENCE</scope>
</reference>
<feature type="transmembrane region" description="Helical" evidence="1">
    <location>
        <begin position="105"/>
        <end position="128"/>
    </location>
</feature>
<dbReference type="InterPro" id="IPR046487">
    <property type="entry name" value="DUF6580"/>
</dbReference>
<feature type="transmembrane region" description="Helical" evidence="1">
    <location>
        <begin position="81"/>
        <end position="99"/>
    </location>
</feature>
<protein>
    <submittedName>
        <fullName evidence="2">Uncharacterized protein</fullName>
    </submittedName>
</protein>
<dbReference type="Pfam" id="PF20221">
    <property type="entry name" value="DUF6580"/>
    <property type="match status" value="1"/>
</dbReference>
<feature type="transmembrane region" description="Helical" evidence="1">
    <location>
        <begin position="51"/>
        <end position="69"/>
    </location>
</feature>
<dbReference type="AlphaFoldDB" id="A0A382Y4M7"/>
<keyword evidence="1" id="KW-1133">Transmembrane helix</keyword>
<gene>
    <name evidence="2" type="ORF">METZ01_LOCUS431110</name>
</gene>
<evidence type="ECO:0000313" key="2">
    <source>
        <dbReference type="EMBL" id="SVD78256.1"/>
    </source>
</evidence>
<keyword evidence="1" id="KW-0472">Membrane</keyword>
<accession>A0A382Y4M7</accession>
<name>A0A382Y4M7_9ZZZZ</name>
<sequence>MKTPRHIPLLLGLLALFTLMRWPGLLPWNFSPVYAICFCAGVYFKGRRAWFVPVAFIFVSDVLMNYFHWRHLGFSTFTAHMWVTYALYLGLAAFGWWMTEKARPAALIAGGALGACAFFLVANSIAWLSNPVYAKTWTGLVQSFTIGQTGFPPPIVFLKNTIASGALFTMAIVFAVNVARANEKVDAEFRLKA</sequence>
<dbReference type="EMBL" id="UINC01172928">
    <property type="protein sequence ID" value="SVD78256.1"/>
    <property type="molecule type" value="Genomic_DNA"/>
</dbReference>
<evidence type="ECO:0000256" key="1">
    <source>
        <dbReference type="SAM" id="Phobius"/>
    </source>
</evidence>
<keyword evidence="1" id="KW-0812">Transmembrane</keyword>